<sequence>MHGLLDLWIRHLPHDLWLRGFLKSKVYHDQPASLPTLKDGIWKHVSVILNEMLLHAINSAVPHLAAKLLNDEQHTEHSQTDN</sequence>
<reference evidence="1 2" key="1">
    <citation type="journal article" date="2019" name="Sci. Rep.">
        <title>Orb-weaving spider Araneus ventricosus genome elucidates the spidroin gene catalogue.</title>
        <authorList>
            <person name="Kono N."/>
            <person name="Nakamura H."/>
            <person name="Ohtoshi R."/>
            <person name="Moran D.A.P."/>
            <person name="Shinohara A."/>
            <person name="Yoshida Y."/>
            <person name="Fujiwara M."/>
            <person name="Mori M."/>
            <person name="Tomita M."/>
            <person name="Arakawa K."/>
        </authorList>
    </citation>
    <scope>NUCLEOTIDE SEQUENCE [LARGE SCALE GENOMIC DNA]</scope>
</reference>
<protein>
    <submittedName>
        <fullName evidence="1">Uncharacterized protein</fullName>
    </submittedName>
</protein>
<dbReference type="Proteomes" id="UP000499080">
    <property type="component" value="Unassembled WGS sequence"/>
</dbReference>
<evidence type="ECO:0000313" key="1">
    <source>
        <dbReference type="EMBL" id="GBM03905.1"/>
    </source>
</evidence>
<comment type="caution">
    <text evidence="1">The sequence shown here is derived from an EMBL/GenBank/DDBJ whole genome shotgun (WGS) entry which is preliminary data.</text>
</comment>
<proteinExistence type="predicted"/>
<keyword evidence="2" id="KW-1185">Reference proteome</keyword>
<accession>A0A4Y2CKT8</accession>
<evidence type="ECO:0000313" key="2">
    <source>
        <dbReference type="Proteomes" id="UP000499080"/>
    </source>
</evidence>
<gene>
    <name evidence="1" type="ORF">AVEN_170745_1</name>
</gene>
<name>A0A4Y2CKT8_ARAVE</name>
<dbReference type="AlphaFoldDB" id="A0A4Y2CKT8"/>
<dbReference type="EMBL" id="BGPR01086565">
    <property type="protein sequence ID" value="GBM03905.1"/>
    <property type="molecule type" value="Genomic_DNA"/>
</dbReference>
<organism evidence="1 2">
    <name type="scientific">Araneus ventricosus</name>
    <name type="common">Orbweaver spider</name>
    <name type="synonym">Epeira ventricosa</name>
    <dbReference type="NCBI Taxonomy" id="182803"/>
    <lineage>
        <taxon>Eukaryota</taxon>
        <taxon>Metazoa</taxon>
        <taxon>Ecdysozoa</taxon>
        <taxon>Arthropoda</taxon>
        <taxon>Chelicerata</taxon>
        <taxon>Arachnida</taxon>
        <taxon>Araneae</taxon>
        <taxon>Araneomorphae</taxon>
        <taxon>Entelegynae</taxon>
        <taxon>Araneoidea</taxon>
        <taxon>Araneidae</taxon>
        <taxon>Araneus</taxon>
    </lineage>
</organism>